<dbReference type="Proteomes" id="UP000515121">
    <property type="component" value="Unplaced"/>
</dbReference>
<organism evidence="2 3">
    <name type="scientific">Durio zibethinus</name>
    <name type="common">Durian</name>
    <dbReference type="NCBI Taxonomy" id="66656"/>
    <lineage>
        <taxon>Eukaryota</taxon>
        <taxon>Viridiplantae</taxon>
        <taxon>Streptophyta</taxon>
        <taxon>Embryophyta</taxon>
        <taxon>Tracheophyta</taxon>
        <taxon>Spermatophyta</taxon>
        <taxon>Magnoliopsida</taxon>
        <taxon>eudicotyledons</taxon>
        <taxon>Gunneridae</taxon>
        <taxon>Pentapetalae</taxon>
        <taxon>rosids</taxon>
        <taxon>malvids</taxon>
        <taxon>Malvales</taxon>
        <taxon>Malvaceae</taxon>
        <taxon>Helicteroideae</taxon>
        <taxon>Durio</taxon>
    </lineage>
</organism>
<dbReference type="Pfam" id="PF01190">
    <property type="entry name" value="Pollen_Ole_e_1"/>
    <property type="match status" value="1"/>
</dbReference>
<dbReference type="KEGG" id="dzi:111306534"/>
<name>A0A6P6A5U2_DURZI</name>
<keyword evidence="2" id="KW-1185">Reference proteome</keyword>
<evidence type="ECO:0000313" key="2">
    <source>
        <dbReference type="Proteomes" id="UP000515121"/>
    </source>
</evidence>
<feature type="compositionally biased region" description="Pro residues" evidence="1">
    <location>
        <begin position="201"/>
        <end position="244"/>
    </location>
</feature>
<feature type="region of interest" description="Disordered" evidence="1">
    <location>
        <begin position="196"/>
        <end position="244"/>
    </location>
</feature>
<gene>
    <name evidence="3" type="primary">LOC111306534</name>
</gene>
<sequence>MEVGEIKPEFTATSLQLTGFCMNDIKKADGIDYKKASHSHRLHSAVVVVGTVYCDTSFQEDFSKATHFISGFVSAGASVAVECNDGSWRPSFRQEVKTNKHGEFIVRLPFSVSKHVKKIKRCSVKLVTSNEPYCSVASTTTSSSLILKSRKKGTHIFSAGFFTFKPVKQPNLCNQKPSVQDSKKFNTQNTLGFGEPNYPIFTPPLQDPETPQPSPPLPNLPPLPQLPPLPPLPGLPIPPIPGRN</sequence>
<protein>
    <submittedName>
        <fullName evidence="3">Uncharacterized protein LOC111306534</fullName>
    </submittedName>
</protein>
<proteinExistence type="predicted"/>
<dbReference type="AlphaFoldDB" id="A0A6P6A5U2"/>
<dbReference type="PANTHER" id="PTHR47273">
    <property type="entry name" value="EXPRESSED PROTEIN"/>
    <property type="match status" value="1"/>
</dbReference>
<accession>A0A6P6A5U2</accession>
<dbReference type="OrthoDB" id="1935547at2759"/>
<evidence type="ECO:0000256" key="1">
    <source>
        <dbReference type="SAM" id="MobiDB-lite"/>
    </source>
</evidence>
<dbReference type="PANTHER" id="PTHR47273:SF14">
    <property type="entry name" value="CYCLIN-DEPENDENT KINASE 12-LIKE"/>
    <property type="match status" value="1"/>
</dbReference>
<dbReference type="RefSeq" id="XP_022760096.1">
    <property type="nucleotide sequence ID" value="XM_022904361.1"/>
</dbReference>
<dbReference type="GeneID" id="111306534"/>
<reference evidence="3" key="1">
    <citation type="submission" date="2025-08" db="UniProtKB">
        <authorList>
            <consortium name="RefSeq"/>
        </authorList>
    </citation>
    <scope>IDENTIFICATION</scope>
    <source>
        <tissue evidence="3">Fruit stalk</tissue>
    </source>
</reference>
<evidence type="ECO:0000313" key="3">
    <source>
        <dbReference type="RefSeq" id="XP_022760096.1"/>
    </source>
</evidence>